<dbReference type="PROSITE" id="PS00579">
    <property type="entry name" value="RIBOSOMAL_L29"/>
    <property type="match status" value="1"/>
</dbReference>
<evidence type="ECO:0000256" key="5">
    <source>
        <dbReference type="HAMAP-Rule" id="MF_00374"/>
    </source>
</evidence>
<dbReference type="CDD" id="cd00427">
    <property type="entry name" value="Ribosomal_L29_HIP"/>
    <property type="match status" value="1"/>
</dbReference>
<dbReference type="GO" id="GO:0006412">
    <property type="term" value="P:translation"/>
    <property type="evidence" value="ECO:0007669"/>
    <property type="project" value="UniProtKB-UniRule"/>
</dbReference>
<dbReference type="EMBL" id="QKYV01000008">
    <property type="protein sequence ID" value="PZW38597.1"/>
    <property type="molecule type" value="Genomic_DNA"/>
</dbReference>
<organism evidence="6 7">
    <name type="scientific">Mesonia algae</name>
    <dbReference type="NCBI Taxonomy" id="213248"/>
    <lineage>
        <taxon>Bacteria</taxon>
        <taxon>Pseudomonadati</taxon>
        <taxon>Bacteroidota</taxon>
        <taxon>Flavobacteriia</taxon>
        <taxon>Flavobacteriales</taxon>
        <taxon>Flavobacteriaceae</taxon>
        <taxon>Mesonia</taxon>
    </lineage>
</organism>
<dbReference type="AlphaFoldDB" id="A0A2W7IH19"/>
<dbReference type="InterPro" id="IPR001854">
    <property type="entry name" value="Ribosomal_uL29"/>
</dbReference>
<dbReference type="NCBIfam" id="TIGR00012">
    <property type="entry name" value="L29"/>
    <property type="match status" value="1"/>
</dbReference>
<evidence type="ECO:0000256" key="3">
    <source>
        <dbReference type="ARBA" id="ARBA00023274"/>
    </source>
</evidence>
<comment type="similarity">
    <text evidence="1 5">Belongs to the universal ribosomal protein uL29 family.</text>
</comment>
<evidence type="ECO:0000313" key="6">
    <source>
        <dbReference type="EMBL" id="PZW38597.1"/>
    </source>
</evidence>
<dbReference type="RefSeq" id="WP_111541886.1">
    <property type="nucleotide sequence ID" value="NZ_QKYV01000008.1"/>
</dbReference>
<dbReference type="Pfam" id="PF00831">
    <property type="entry name" value="Ribosomal_L29"/>
    <property type="match status" value="1"/>
</dbReference>
<keyword evidence="7" id="KW-1185">Reference proteome</keyword>
<name>A0A2W7IH19_9FLAO</name>
<dbReference type="HAMAP" id="MF_00374">
    <property type="entry name" value="Ribosomal_uL29"/>
    <property type="match status" value="1"/>
</dbReference>
<dbReference type="GO" id="GO:0003735">
    <property type="term" value="F:structural constituent of ribosome"/>
    <property type="evidence" value="ECO:0007669"/>
    <property type="project" value="InterPro"/>
</dbReference>
<evidence type="ECO:0000313" key="7">
    <source>
        <dbReference type="Proteomes" id="UP000249542"/>
    </source>
</evidence>
<protein>
    <recommendedName>
        <fullName evidence="4 5">Large ribosomal subunit protein uL29</fullName>
    </recommendedName>
</protein>
<evidence type="ECO:0000256" key="2">
    <source>
        <dbReference type="ARBA" id="ARBA00022980"/>
    </source>
</evidence>
<evidence type="ECO:0000256" key="1">
    <source>
        <dbReference type="ARBA" id="ARBA00009254"/>
    </source>
</evidence>
<dbReference type="Proteomes" id="UP000249542">
    <property type="component" value="Unassembled WGS sequence"/>
</dbReference>
<keyword evidence="2 5" id="KW-0689">Ribosomal protein</keyword>
<dbReference type="GO" id="GO:1990904">
    <property type="term" value="C:ribonucleoprotein complex"/>
    <property type="evidence" value="ECO:0007669"/>
    <property type="project" value="UniProtKB-KW"/>
</dbReference>
<accession>A0A2W7IH19</accession>
<dbReference type="InterPro" id="IPR036049">
    <property type="entry name" value="Ribosomal_uL29_sf"/>
</dbReference>
<keyword evidence="3 5" id="KW-0687">Ribonucleoprotein</keyword>
<dbReference type="InterPro" id="IPR018254">
    <property type="entry name" value="Ribosomal_uL29_CS"/>
</dbReference>
<evidence type="ECO:0000256" key="4">
    <source>
        <dbReference type="ARBA" id="ARBA00035204"/>
    </source>
</evidence>
<reference evidence="6 7" key="1">
    <citation type="submission" date="2018-06" db="EMBL/GenBank/DDBJ databases">
        <title>Genomic Encyclopedia of Archaeal and Bacterial Type Strains, Phase II (KMG-II): from individual species to whole genera.</title>
        <authorList>
            <person name="Goeker M."/>
        </authorList>
    </citation>
    <scope>NUCLEOTIDE SEQUENCE [LARGE SCALE GENOMIC DNA]</scope>
    <source>
        <strain evidence="6 7">DSM 15361</strain>
    </source>
</reference>
<gene>
    <name evidence="5" type="primary">rpmC</name>
    <name evidence="6" type="ORF">LX95_02619</name>
</gene>
<comment type="caution">
    <text evidence="6">The sequence shown here is derived from an EMBL/GenBank/DDBJ whole genome shotgun (WGS) entry which is preliminary data.</text>
</comment>
<dbReference type="Gene3D" id="1.10.287.310">
    <property type="match status" value="1"/>
</dbReference>
<proteinExistence type="inferred from homology"/>
<dbReference type="GO" id="GO:0005840">
    <property type="term" value="C:ribosome"/>
    <property type="evidence" value="ECO:0007669"/>
    <property type="project" value="UniProtKB-KW"/>
</dbReference>
<sequence length="63" mass="7292">MKQSEVKELSVAELQEQVANSRQSYRDLKMAHAITPLDNPAQLRTVRRTIARLTTEITKRELQ</sequence>
<dbReference type="SUPFAM" id="SSF46561">
    <property type="entry name" value="Ribosomal protein L29 (L29p)"/>
    <property type="match status" value="1"/>
</dbReference>